<accession>A0ABT5LW15</accession>
<sequence length="73" mass="8612">MSNYCQLVRCNNCHRIHPWAPFGAGFENHHPHSRFCERCGEFAGYYDSVETWISTAKWWNPVTWGGGHWVKKE</sequence>
<dbReference type="EMBL" id="JAQRFN010000035">
    <property type="protein sequence ID" value="MDC9598633.1"/>
    <property type="molecule type" value="Genomic_DNA"/>
</dbReference>
<dbReference type="RefSeq" id="WP_273577277.1">
    <property type="nucleotide sequence ID" value="NZ_JAQRFN010000035.1"/>
</dbReference>
<evidence type="ECO:0000313" key="1">
    <source>
        <dbReference type="EMBL" id="MDC9598633.1"/>
    </source>
</evidence>
<gene>
    <name evidence="1" type="ORF">PSI14_17805</name>
</gene>
<reference evidence="1 2" key="1">
    <citation type="submission" date="2023-02" db="EMBL/GenBank/DDBJ databases">
        <title>Entomopathogenic bacteria.</title>
        <authorList>
            <person name="Machado R.A."/>
        </authorList>
    </citation>
    <scope>NUCLEOTIDE SEQUENCE [LARGE SCALE GENOMIC DNA]</scope>
    <source>
        <strain evidence="1 2">XENO-2</strain>
    </source>
</reference>
<keyword evidence="2" id="KW-1185">Reference proteome</keyword>
<comment type="caution">
    <text evidence="1">The sequence shown here is derived from an EMBL/GenBank/DDBJ whole genome shotgun (WGS) entry which is preliminary data.</text>
</comment>
<name>A0ABT5LW15_9GAMM</name>
<protein>
    <submittedName>
        <fullName evidence="1">Uncharacterized protein</fullName>
    </submittedName>
</protein>
<organism evidence="1 2">
    <name type="scientific">Xenorhabdus anantnagensis</name>
    <dbReference type="NCBI Taxonomy" id="3025875"/>
    <lineage>
        <taxon>Bacteria</taxon>
        <taxon>Pseudomonadati</taxon>
        <taxon>Pseudomonadota</taxon>
        <taxon>Gammaproteobacteria</taxon>
        <taxon>Enterobacterales</taxon>
        <taxon>Morganellaceae</taxon>
        <taxon>Xenorhabdus</taxon>
    </lineage>
</organism>
<evidence type="ECO:0000313" key="2">
    <source>
        <dbReference type="Proteomes" id="UP001220225"/>
    </source>
</evidence>
<proteinExistence type="predicted"/>
<dbReference type="Proteomes" id="UP001220225">
    <property type="component" value="Unassembled WGS sequence"/>
</dbReference>